<evidence type="ECO:0000313" key="4">
    <source>
        <dbReference type="Proteomes" id="UP000037035"/>
    </source>
</evidence>
<dbReference type="AlphaFoldDB" id="A0A0L6VKS2"/>
<keyword evidence="2" id="KW-1133">Transmembrane helix</keyword>
<keyword evidence="2" id="KW-0812">Transmembrane</keyword>
<keyword evidence="4" id="KW-1185">Reference proteome</keyword>
<dbReference type="EMBL" id="LAVV01004910">
    <property type="protein sequence ID" value="KNZ61177.1"/>
    <property type="molecule type" value="Genomic_DNA"/>
</dbReference>
<proteinExistence type="predicted"/>
<evidence type="ECO:0000256" key="2">
    <source>
        <dbReference type="SAM" id="Phobius"/>
    </source>
</evidence>
<dbReference type="Proteomes" id="UP000037035">
    <property type="component" value="Unassembled WGS sequence"/>
</dbReference>
<evidence type="ECO:0000256" key="1">
    <source>
        <dbReference type="SAM" id="MobiDB-lite"/>
    </source>
</evidence>
<organism evidence="3 4">
    <name type="scientific">Puccinia sorghi</name>
    <dbReference type="NCBI Taxonomy" id="27349"/>
    <lineage>
        <taxon>Eukaryota</taxon>
        <taxon>Fungi</taxon>
        <taxon>Dikarya</taxon>
        <taxon>Basidiomycota</taxon>
        <taxon>Pucciniomycotina</taxon>
        <taxon>Pucciniomycetes</taxon>
        <taxon>Pucciniales</taxon>
        <taxon>Pucciniaceae</taxon>
        <taxon>Puccinia</taxon>
    </lineage>
</organism>
<accession>A0A0L6VKS2</accession>
<protein>
    <submittedName>
        <fullName evidence="3">Uncharacterized protein</fullName>
    </submittedName>
</protein>
<sequence length="1116" mass="125167">MVKPLPETAESSCTGPNLERKVYLRLRPGRGQETCQETSSPNSGEHYLLNLTSVINTSNIPAPPVSPHIHSLSGTCQNLHTVINNHWSSSQGATSTIQSAGPFELVGLYSRTGTSSLIQNSACVELSIRDISFSTVSTSSPIQDIKTSRDSSSYQRNLKAGHKAGVLGGRIGYFSAQLTDAESLPSSPSESSHSTSSNHSSPGPSCCSGGQLACFHLHESFDQPASRCFQLHSEDVDAWMGSHSLSKFDRQAQELELHPGVTFALYARKASRWNRKLQCELTRQERRRMRQLVFFAASFIISALFLLGIVWTNIQVLLPQVAVSTQLTHIPVPIIDSPERDALIIYRIIGNDLPPRHSPKQTLTNLQFLLEHESDFEDISRLINAGYSSDYQDGQMEGQKLRIKKFFVLNRIANQTQLSLVEKILKSHGVKQEQILVNPFVADTYRLQPFNDLPDIGWNSGLYPTWGIDQHADVPLPDNQEAVEQQSSSDDVTQSNRGANSDRWKALDFTYHYKNLYAMNNNGGRNFALEHARSMRDARWILPLDGNCFFTPASLYSLVNSLRISDLQPDPPSHVVIPMSRLLDNKQAVSQNLPIDLENPSRNRSLPPLAKDEPQVGFRFTSKDIFSPHMRYGRRSKLELLWRLGAMDRRRNLEQKTGDWEVTERNILTSKSYGSIQRKLRRPSSAFDLNHEAASDDGIVGGRPDFLRAGWVLRLFSGDQSQEGHSERARSHRSVNRMKGIISFLEGLDESIARGSSSCPDGREEASGENCGFSHWRLWSLNGEELEKMKVQYMKKDTNVGPLVDRLVQLSERFVSYASAIILKGSADVGMSSADVPREIPNAVFVLALTAYLTDDEKYADLAASLANMAFLQSPFSPTPDNSFAVSLNTQLRPLRLQADHDGFGYAFPLPRHELALPNWMKDTRIESLPFNPYTFDPTLLLDGIRLLWNDWGPLRNEPKSQWLQRSLAEKLPKQKLQELFTLQLSYLLLNDSFAEQCFNTNSNKVQGLHYAFKLGALASFTDDVRLLNRIRSRTLVDKSFLSKNNVVHYGLSENTALVFDPQIPTDLVTLYRRFSEGFSNVNLLPLADPLAPNLSSHSRDHSPSSLEGLEKFSYS</sequence>
<feature type="region of interest" description="Disordered" evidence="1">
    <location>
        <begin position="1095"/>
        <end position="1116"/>
    </location>
</feature>
<evidence type="ECO:0000313" key="3">
    <source>
        <dbReference type="EMBL" id="KNZ61177.1"/>
    </source>
</evidence>
<gene>
    <name evidence="3" type="ORF">VP01_1441g5</name>
</gene>
<feature type="compositionally biased region" description="Low complexity" evidence="1">
    <location>
        <begin position="182"/>
        <end position="202"/>
    </location>
</feature>
<name>A0A0L6VKS2_9BASI</name>
<reference evidence="3 4" key="1">
    <citation type="submission" date="2015-08" db="EMBL/GenBank/DDBJ databases">
        <title>Next Generation Sequencing and Analysis of the Genome of Puccinia sorghi L Schw, the Causal Agent of Maize Common Rust.</title>
        <authorList>
            <person name="Rochi L."/>
            <person name="Burguener G."/>
            <person name="Darino M."/>
            <person name="Turjanski A."/>
            <person name="Kreff E."/>
            <person name="Dieguez M.J."/>
            <person name="Sacco F."/>
        </authorList>
    </citation>
    <scope>NUCLEOTIDE SEQUENCE [LARGE SCALE GENOMIC DNA]</scope>
    <source>
        <strain evidence="3 4">RO10H11247</strain>
    </source>
</reference>
<keyword evidence="2" id="KW-0472">Membrane</keyword>
<feature type="transmembrane region" description="Helical" evidence="2">
    <location>
        <begin position="292"/>
        <end position="311"/>
    </location>
</feature>
<feature type="region of interest" description="Disordered" evidence="1">
    <location>
        <begin position="181"/>
        <end position="202"/>
    </location>
</feature>
<dbReference type="OrthoDB" id="63533at2759"/>
<comment type="caution">
    <text evidence="3">The sequence shown here is derived from an EMBL/GenBank/DDBJ whole genome shotgun (WGS) entry which is preliminary data.</text>
</comment>
<dbReference type="VEuPathDB" id="FungiDB:VP01_1441g5"/>